<comment type="caution">
    <text evidence="8">The sequence shown here is derived from an EMBL/GenBank/DDBJ whole genome shotgun (WGS) entry which is preliminary data.</text>
</comment>
<dbReference type="RefSeq" id="WP_344538496.1">
    <property type="nucleotide sequence ID" value="NZ_BAAATD010000001.1"/>
</dbReference>
<dbReference type="NCBIfam" id="TIGR02937">
    <property type="entry name" value="sigma70-ECF"/>
    <property type="match status" value="1"/>
</dbReference>
<dbReference type="SUPFAM" id="SSF88946">
    <property type="entry name" value="Sigma2 domain of RNA polymerase sigma factors"/>
    <property type="match status" value="1"/>
</dbReference>
<accession>A0ABN3PGB6</accession>
<keyword evidence="9" id="KW-1185">Reference proteome</keyword>
<evidence type="ECO:0000256" key="4">
    <source>
        <dbReference type="ARBA" id="ARBA00023163"/>
    </source>
</evidence>
<dbReference type="InterPro" id="IPR014284">
    <property type="entry name" value="RNA_pol_sigma-70_dom"/>
</dbReference>
<feature type="domain" description="RNA polymerase sigma-70 region 2" evidence="6">
    <location>
        <begin position="35"/>
        <end position="100"/>
    </location>
</feature>
<dbReference type="Pfam" id="PF08281">
    <property type="entry name" value="Sigma70_r4_2"/>
    <property type="match status" value="1"/>
</dbReference>
<protein>
    <submittedName>
        <fullName evidence="8">Sigma-70 family RNA polymerase sigma factor</fullName>
    </submittedName>
</protein>
<feature type="region of interest" description="Disordered" evidence="5">
    <location>
        <begin position="99"/>
        <end position="122"/>
    </location>
</feature>
<keyword evidence="2" id="KW-0805">Transcription regulation</keyword>
<dbReference type="InterPro" id="IPR013325">
    <property type="entry name" value="RNA_pol_sigma_r2"/>
</dbReference>
<evidence type="ECO:0000256" key="2">
    <source>
        <dbReference type="ARBA" id="ARBA00023015"/>
    </source>
</evidence>
<dbReference type="InterPro" id="IPR007627">
    <property type="entry name" value="RNA_pol_sigma70_r2"/>
</dbReference>
<name>A0ABN3PGB6_9ACTN</name>
<keyword evidence="4" id="KW-0804">Transcription</keyword>
<dbReference type="Gene3D" id="1.10.1740.10">
    <property type="match status" value="1"/>
</dbReference>
<evidence type="ECO:0000313" key="9">
    <source>
        <dbReference type="Proteomes" id="UP001501509"/>
    </source>
</evidence>
<organism evidence="8 9">
    <name type="scientific">Actinomadura fulvescens</name>
    <dbReference type="NCBI Taxonomy" id="46160"/>
    <lineage>
        <taxon>Bacteria</taxon>
        <taxon>Bacillati</taxon>
        <taxon>Actinomycetota</taxon>
        <taxon>Actinomycetes</taxon>
        <taxon>Streptosporangiales</taxon>
        <taxon>Thermomonosporaceae</taxon>
        <taxon>Actinomadura</taxon>
    </lineage>
</organism>
<dbReference type="InterPro" id="IPR013249">
    <property type="entry name" value="RNA_pol_sigma70_r4_t2"/>
</dbReference>
<dbReference type="InterPro" id="IPR039425">
    <property type="entry name" value="RNA_pol_sigma-70-like"/>
</dbReference>
<comment type="similarity">
    <text evidence="1">Belongs to the sigma-70 factor family. ECF subfamily.</text>
</comment>
<evidence type="ECO:0000256" key="5">
    <source>
        <dbReference type="SAM" id="MobiDB-lite"/>
    </source>
</evidence>
<proteinExistence type="inferred from homology"/>
<dbReference type="PANTHER" id="PTHR43133">
    <property type="entry name" value="RNA POLYMERASE ECF-TYPE SIGMA FACTO"/>
    <property type="match status" value="1"/>
</dbReference>
<feature type="domain" description="RNA polymerase sigma factor 70 region 4 type 2" evidence="7">
    <location>
        <begin position="156"/>
        <end position="204"/>
    </location>
</feature>
<dbReference type="InterPro" id="IPR036388">
    <property type="entry name" value="WH-like_DNA-bd_sf"/>
</dbReference>
<dbReference type="EMBL" id="BAAATD010000001">
    <property type="protein sequence ID" value="GAA2581497.1"/>
    <property type="molecule type" value="Genomic_DNA"/>
</dbReference>
<evidence type="ECO:0000256" key="1">
    <source>
        <dbReference type="ARBA" id="ARBA00010641"/>
    </source>
</evidence>
<gene>
    <name evidence="8" type="ORF">GCM10010411_12640</name>
</gene>
<evidence type="ECO:0000313" key="8">
    <source>
        <dbReference type="EMBL" id="GAA2581497.1"/>
    </source>
</evidence>
<dbReference type="Gene3D" id="1.10.10.10">
    <property type="entry name" value="Winged helix-like DNA-binding domain superfamily/Winged helix DNA-binding domain"/>
    <property type="match status" value="1"/>
</dbReference>
<evidence type="ECO:0000259" key="7">
    <source>
        <dbReference type="Pfam" id="PF08281"/>
    </source>
</evidence>
<evidence type="ECO:0000256" key="3">
    <source>
        <dbReference type="ARBA" id="ARBA00023082"/>
    </source>
</evidence>
<dbReference type="CDD" id="cd06171">
    <property type="entry name" value="Sigma70_r4"/>
    <property type="match status" value="1"/>
</dbReference>
<dbReference type="Proteomes" id="UP001501509">
    <property type="component" value="Unassembled WGS sequence"/>
</dbReference>
<dbReference type="Pfam" id="PF04542">
    <property type="entry name" value="Sigma70_r2"/>
    <property type="match status" value="1"/>
</dbReference>
<evidence type="ECO:0000259" key="6">
    <source>
        <dbReference type="Pfam" id="PF04542"/>
    </source>
</evidence>
<dbReference type="SUPFAM" id="SSF88659">
    <property type="entry name" value="Sigma3 and sigma4 domains of RNA polymerase sigma factors"/>
    <property type="match status" value="1"/>
</dbReference>
<dbReference type="InterPro" id="IPR013324">
    <property type="entry name" value="RNA_pol_sigma_r3/r4-like"/>
</dbReference>
<reference evidence="8 9" key="1">
    <citation type="journal article" date="2019" name="Int. J. Syst. Evol. Microbiol.">
        <title>The Global Catalogue of Microorganisms (GCM) 10K type strain sequencing project: providing services to taxonomists for standard genome sequencing and annotation.</title>
        <authorList>
            <consortium name="The Broad Institute Genomics Platform"/>
            <consortium name="The Broad Institute Genome Sequencing Center for Infectious Disease"/>
            <person name="Wu L."/>
            <person name="Ma J."/>
        </authorList>
    </citation>
    <scope>NUCLEOTIDE SEQUENCE [LARGE SCALE GENOMIC DNA]</scope>
    <source>
        <strain evidence="8 9">JCM 6833</strain>
    </source>
</reference>
<sequence>MCADPGRSVRPFPSDAELVGRLRQKDEDAFALIVDEWSGGILRLARSIVSTGESATEVVQDTWLAVIRGVGSFEGRSSLKTWVYRIAVNAAKRRAAREGRAVPWSSLPHPDDLGPTVDPSRFRGADDPYPGDWWAYPMQWPSPEQQALNSEIRDVVADAVAALPDRQRVVITLRDIEGHDSDEVCEILDISTGNQRVLLHRARAVVRHRLEDYFAGDGESGRRPHNA</sequence>
<dbReference type="PANTHER" id="PTHR43133:SF53">
    <property type="entry name" value="ECF RNA POLYMERASE SIGMA-E FACTOR"/>
    <property type="match status" value="1"/>
</dbReference>
<keyword evidence="3" id="KW-0731">Sigma factor</keyword>